<dbReference type="Proteomes" id="UP000431913">
    <property type="component" value="Unassembled WGS sequence"/>
</dbReference>
<keyword evidence="1" id="KW-0812">Transmembrane</keyword>
<organism evidence="2 3">
    <name type="scientific">Ruthenibacterium lactatiformans</name>
    <dbReference type="NCBI Taxonomy" id="1550024"/>
    <lineage>
        <taxon>Bacteria</taxon>
        <taxon>Bacillati</taxon>
        <taxon>Bacillota</taxon>
        <taxon>Clostridia</taxon>
        <taxon>Eubacteriales</taxon>
        <taxon>Oscillospiraceae</taxon>
        <taxon>Ruthenibacterium</taxon>
    </lineage>
</organism>
<sequence length="130" mass="15134">MVGKDIRAQVFHSIQVKVLATFLLILLPVYVLGAVIFHWTYLQMHQQIIRSQMALLNLYAETIDDEISRIRLLEYNCINDDDLGQHRTIHKRHFSEQQQPRKARITLLIDSREHTASSRQAGPVSQKQIC</sequence>
<evidence type="ECO:0000256" key="1">
    <source>
        <dbReference type="SAM" id="Phobius"/>
    </source>
</evidence>
<dbReference type="AlphaFoldDB" id="A0A6I2UDN4"/>
<protein>
    <submittedName>
        <fullName evidence="2">Uncharacterized protein</fullName>
    </submittedName>
</protein>
<proteinExistence type="predicted"/>
<evidence type="ECO:0000313" key="2">
    <source>
        <dbReference type="EMBL" id="MST93550.1"/>
    </source>
</evidence>
<keyword evidence="1" id="KW-1133">Transmembrane helix</keyword>
<keyword evidence="1" id="KW-0472">Membrane</keyword>
<feature type="transmembrane region" description="Helical" evidence="1">
    <location>
        <begin position="20"/>
        <end position="42"/>
    </location>
</feature>
<name>A0A6I2UDN4_9FIRM</name>
<accession>A0A6I2UDN4</accession>
<reference evidence="2 3" key="1">
    <citation type="submission" date="2019-08" db="EMBL/GenBank/DDBJ databases">
        <title>In-depth cultivation of the pig gut microbiome towards novel bacterial diversity and tailored functional studies.</title>
        <authorList>
            <person name="Wylensek D."/>
            <person name="Hitch T.C.A."/>
            <person name="Clavel T."/>
        </authorList>
    </citation>
    <scope>NUCLEOTIDE SEQUENCE [LARGE SCALE GENOMIC DNA]</scope>
    <source>
        <strain evidence="2 3">WCA3-601-WT-6J</strain>
    </source>
</reference>
<gene>
    <name evidence="2" type="ORF">FYJ76_16690</name>
</gene>
<dbReference type="EMBL" id="VUNJ01000033">
    <property type="protein sequence ID" value="MST93550.1"/>
    <property type="molecule type" value="Genomic_DNA"/>
</dbReference>
<dbReference type="RefSeq" id="WP_154524194.1">
    <property type="nucleotide sequence ID" value="NZ_VUNJ01000033.1"/>
</dbReference>
<evidence type="ECO:0000313" key="3">
    <source>
        <dbReference type="Proteomes" id="UP000431913"/>
    </source>
</evidence>
<comment type="caution">
    <text evidence="2">The sequence shown here is derived from an EMBL/GenBank/DDBJ whole genome shotgun (WGS) entry which is preliminary data.</text>
</comment>